<dbReference type="SUPFAM" id="SSF52540">
    <property type="entry name" value="P-loop containing nucleoside triphosphate hydrolases"/>
    <property type="match status" value="1"/>
</dbReference>
<dbReference type="Pfam" id="PF00005">
    <property type="entry name" value="ABC_tran"/>
    <property type="match status" value="1"/>
</dbReference>
<dbReference type="PANTHER" id="PTHR43297">
    <property type="entry name" value="OLIGOPEPTIDE TRANSPORT ATP-BINDING PROTEIN APPD"/>
    <property type="match status" value="1"/>
</dbReference>
<dbReference type="Gene3D" id="3.40.50.300">
    <property type="entry name" value="P-loop containing nucleotide triphosphate hydrolases"/>
    <property type="match status" value="1"/>
</dbReference>
<evidence type="ECO:0000256" key="4">
    <source>
        <dbReference type="ARBA" id="ARBA00022475"/>
    </source>
</evidence>
<evidence type="ECO:0000256" key="1">
    <source>
        <dbReference type="ARBA" id="ARBA00004417"/>
    </source>
</evidence>
<evidence type="ECO:0000256" key="7">
    <source>
        <dbReference type="ARBA" id="ARBA00022840"/>
    </source>
</evidence>
<dbReference type="SMART" id="SM00382">
    <property type="entry name" value="AAA"/>
    <property type="match status" value="1"/>
</dbReference>
<comment type="subcellular location">
    <subcellularLocation>
        <location evidence="1">Cell inner membrane</location>
        <topology evidence="1">Peripheral membrane protein</topology>
    </subcellularLocation>
</comment>
<dbReference type="Pfam" id="PF08352">
    <property type="entry name" value="oligo_HPY"/>
    <property type="match status" value="1"/>
</dbReference>
<keyword evidence="4" id="KW-1003">Cell membrane</keyword>
<evidence type="ECO:0000256" key="6">
    <source>
        <dbReference type="ARBA" id="ARBA00022741"/>
    </source>
</evidence>
<dbReference type="PANTHER" id="PTHR43297:SF14">
    <property type="entry name" value="ATPASE AAA-TYPE CORE DOMAIN-CONTAINING PROTEIN"/>
    <property type="match status" value="1"/>
</dbReference>
<feature type="domain" description="ABC transporter" evidence="10">
    <location>
        <begin position="16"/>
        <end position="263"/>
    </location>
</feature>
<gene>
    <name evidence="11" type="ORF">WG926_15050</name>
</gene>
<dbReference type="InterPro" id="IPR050388">
    <property type="entry name" value="ABC_Ni/Peptide_Import"/>
</dbReference>
<evidence type="ECO:0000256" key="3">
    <source>
        <dbReference type="ARBA" id="ARBA00022448"/>
    </source>
</evidence>
<keyword evidence="3" id="KW-0813">Transport</keyword>
<name>A0ABU9YLE8_9PROT</name>
<dbReference type="InterPro" id="IPR013563">
    <property type="entry name" value="Oligopep_ABC_C"/>
</dbReference>
<comment type="caution">
    <text evidence="11">The sequence shown here is derived from an EMBL/GenBank/DDBJ whole genome shotgun (WGS) entry which is preliminary data.</text>
</comment>
<dbReference type="InterPro" id="IPR003593">
    <property type="entry name" value="AAA+_ATPase"/>
</dbReference>
<dbReference type="InterPro" id="IPR003439">
    <property type="entry name" value="ABC_transporter-like_ATP-bd"/>
</dbReference>
<reference evidence="11 12" key="1">
    <citation type="submission" date="2024-03" db="EMBL/GenBank/DDBJ databases">
        <title>High-quality draft genome sequencing of Tistrella sp. BH-R2-4.</title>
        <authorList>
            <person name="Dong C."/>
        </authorList>
    </citation>
    <scope>NUCLEOTIDE SEQUENCE [LARGE SCALE GENOMIC DNA]</scope>
    <source>
        <strain evidence="11 12">BH-R2-4</strain>
    </source>
</reference>
<keyword evidence="6" id="KW-0547">Nucleotide-binding</keyword>
<keyword evidence="5" id="KW-0997">Cell inner membrane</keyword>
<dbReference type="NCBIfam" id="TIGR01727">
    <property type="entry name" value="oligo_HPY"/>
    <property type="match status" value="1"/>
</dbReference>
<dbReference type="Proteomes" id="UP001413721">
    <property type="component" value="Unassembled WGS sequence"/>
</dbReference>
<keyword evidence="12" id="KW-1185">Reference proteome</keyword>
<dbReference type="EMBL" id="JBBKTW010000005">
    <property type="protein sequence ID" value="MEN2989632.1"/>
    <property type="molecule type" value="Genomic_DNA"/>
</dbReference>
<sequence>MTATMPVPATASPALLDVRDLTVVYELSARTVHAVTGAFLDVRPGEGVGIVGESGSGKSTFVRALMALLPGGNARVVSGRLSIGGKDYAMADGARMRRLRGRTMAMVFQDPLSYLNPLMTIRTQIVEAIRLNDPGAAMDKRVRELLDLVRLPHRVLASYPHELSGGMRQRVLMAIALGCRPRLLIADEPTTALDVTTQAEILALLKDIMRELDMSLVLISHDLGVVSSLCERVFVMYGGRTIESGPRDAILSRPGHPYTRALVDAARSVRGPDGRFVTLTGDAPKLQDGAEACPFITRCTSAMPACAAAVPELFVVADTGGHVARCLLHSPAAH</sequence>
<keyword evidence="7 11" id="KW-0067">ATP-binding</keyword>
<dbReference type="PROSITE" id="PS00211">
    <property type="entry name" value="ABC_TRANSPORTER_1"/>
    <property type="match status" value="1"/>
</dbReference>
<keyword evidence="8" id="KW-1278">Translocase</keyword>
<evidence type="ECO:0000256" key="5">
    <source>
        <dbReference type="ARBA" id="ARBA00022519"/>
    </source>
</evidence>
<dbReference type="InterPro" id="IPR017871">
    <property type="entry name" value="ABC_transporter-like_CS"/>
</dbReference>
<organism evidence="11 12">
    <name type="scientific">Tistrella arctica</name>
    <dbReference type="NCBI Taxonomy" id="3133430"/>
    <lineage>
        <taxon>Bacteria</taxon>
        <taxon>Pseudomonadati</taxon>
        <taxon>Pseudomonadota</taxon>
        <taxon>Alphaproteobacteria</taxon>
        <taxon>Geminicoccales</taxon>
        <taxon>Geminicoccaceae</taxon>
        <taxon>Tistrella</taxon>
    </lineage>
</organism>
<dbReference type="InterPro" id="IPR027417">
    <property type="entry name" value="P-loop_NTPase"/>
</dbReference>
<dbReference type="RefSeq" id="WP_345933190.1">
    <property type="nucleotide sequence ID" value="NZ_JBBKTV010000004.1"/>
</dbReference>
<evidence type="ECO:0000256" key="2">
    <source>
        <dbReference type="ARBA" id="ARBA00005417"/>
    </source>
</evidence>
<dbReference type="PROSITE" id="PS50893">
    <property type="entry name" value="ABC_TRANSPORTER_2"/>
    <property type="match status" value="1"/>
</dbReference>
<evidence type="ECO:0000313" key="12">
    <source>
        <dbReference type="Proteomes" id="UP001413721"/>
    </source>
</evidence>
<comment type="similarity">
    <text evidence="2">Belongs to the ABC transporter superfamily.</text>
</comment>
<evidence type="ECO:0000256" key="8">
    <source>
        <dbReference type="ARBA" id="ARBA00022967"/>
    </source>
</evidence>
<proteinExistence type="inferred from homology"/>
<accession>A0ABU9YLE8</accession>
<protein>
    <submittedName>
        <fullName evidence="11">ABC transporter ATP-binding protein</fullName>
    </submittedName>
</protein>
<dbReference type="CDD" id="cd03257">
    <property type="entry name" value="ABC_NikE_OppD_transporters"/>
    <property type="match status" value="1"/>
</dbReference>
<evidence type="ECO:0000313" key="11">
    <source>
        <dbReference type="EMBL" id="MEN2989632.1"/>
    </source>
</evidence>
<dbReference type="GO" id="GO:0005524">
    <property type="term" value="F:ATP binding"/>
    <property type="evidence" value="ECO:0007669"/>
    <property type="project" value="UniProtKB-KW"/>
</dbReference>
<evidence type="ECO:0000256" key="9">
    <source>
        <dbReference type="ARBA" id="ARBA00023136"/>
    </source>
</evidence>
<evidence type="ECO:0000259" key="10">
    <source>
        <dbReference type="PROSITE" id="PS50893"/>
    </source>
</evidence>
<keyword evidence="9" id="KW-0472">Membrane</keyword>